<dbReference type="Pfam" id="PF13411">
    <property type="entry name" value="MerR_1"/>
    <property type="match status" value="1"/>
</dbReference>
<organism evidence="3 4">
    <name type="scientific">Neomoorella thermoacetica</name>
    <name type="common">Clostridium thermoaceticum</name>
    <dbReference type="NCBI Taxonomy" id="1525"/>
    <lineage>
        <taxon>Bacteria</taxon>
        <taxon>Bacillati</taxon>
        <taxon>Bacillota</taxon>
        <taxon>Clostridia</taxon>
        <taxon>Neomoorellales</taxon>
        <taxon>Neomoorellaceae</taxon>
        <taxon>Neomoorella</taxon>
    </lineage>
</organism>
<dbReference type="PANTHER" id="PTHR30204:SF93">
    <property type="entry name" value="HTH MERR-TYPE DOMAIN-CONTAINING PROTEIN"/>
    <property type="match status" value="1"/>
</dbReference>
<evidence type="ECO:0000313" key="3">
    <source>
        <dbReference type="EMBL" id="OIQ57047.1"/>
    </source>
</evidence>
<dbReference type="SUPFAM" id="SSF46955">
    <property type="entry name" value="Putative DNA-binding domain"/>
    <property type="match status" value="1"/>
</dbReference>
<evidence type="ECO:0000259" key="2">
    <source>
        <dbReference type="SMART" id="SM00422"/>
    </source>
</evidence>
<dbReference type="CDD" id="cd00592">
    <property type="entry name" value="HTH_MerR-like"/>
    <property type="match status" value="1"/>
</dbReference>
<dbReference type="EMBL" id="MDDC01000020">
    <property type="protein sequence ID" value="OIQ57047.1"/>
    <property type="molecule type" value="Genomic_DNA"/>
</dbReference>
<dbReference type="Proteomes" id="UP000182811">
    <property type="component" value="Unassembled WGS sequence"/>
</dbReference>
<protein>
    <recommendedName>
        <fullName evidence="2">HTH merR-type domain-containing protein</fullName>
    </recommendedName>
</protein>
<dbReference type="GO" id="GO:0003700">
    <property type="term" value="F:DNA-binding transcription factor activity"/>
    <property type="evidence" value="ECO:0007669"/>
    <property type="project" value="InterPro"/>
</dbReference>
<dbReference type="GO" id="GO:0003677">
    <property type="term" value="F:DNA binding"/>
    <property type="evidence" value="ECO:0007669"/>
    <property type="project" value="UniProtKB-KW"/>
</dbReference>
<gene>
    <name evidence="3" type="ORF">MOTE_22880</name>
</gene>
<dbReference type="AlphaFoldDB" id="A0A1J5NME5"/>
<comment type="caution">
    <text evidence="3">The sequence shown here is derived from an EMBL/GenBank/DDBJ whole genome shotgun (WGS) entry which is preliminary data.</text>
</comment>
<keyword evidence="1" id="KW-0238">DNA-binding</keyword>
<dbReference type="InterPro" id="IPR009061">
    <property type="entry name" value="DNA-bd_dom_put_sf"/>
</dbReference>
<dbReference type="PANTHER" id="PTHR30204">
    <property type="entry name" value="REDOX-CYCLING DRUG-SENSING TRANSCRIPTIONAL ACTIVATOR SOXR"/>
    <property type="match status" value="1"/>
</dbReference>
<evidence type="ECO:0000256" key="1">
    <source>
        <dbReference type="ARBA" id="ARBA00023125"/>
    </source>
</evidence>
<feature type="domain" description="HTH merR-type" evidence="2">
    <location>
        <begin position="1"/>
        <end position="81"/>
    </location>
</feature>
<evidence type="ECO:0000313" key="4">
    <source>
        <dbReference type="Proteomes" id="UP000182811"/>
    </source>
</evidence>
<reference evidence="3 4" key="1">
    <citation type="submission" date="2016-08" db="EMBL/GenBank/DDBJ databases">
        <title>Genome-based comparison of Moorella thermoacetic strains.</title>
        <authorList>
            <person name="Poehlein A."/>
            <person name="Bengelsdorf F.R."/>
            <person name="Esser C."/>
            <person name="Duerre P."/>
            <person name="Daniel R."/>
        </authorList>
    </citation>
    <scope>NUCLEOTIDE SEQUENCE [LARGE SCALE GENOMIC DNA]</scope>
    <source>
        <strain evidence="3 4">DSM 21394</strain>
    </source>
</reference>
<dbReference type="Gene3D" id="1.10.1660.10">
    <property type="match status" value="1"/>
</dbReference>
<dbReference type="InterPro" id="IPR047057">
    <property type="entry name" value="MerR_fam"/>
</dbReference>
<dbReference type="OrthoDB" id="9791488at2"/>
<dbReference type="InterPro" id="IPR000551">
    <property type="entry name" value="MerR-type_HTH_dom"/>
</dbReference>
<sequence length="160" mass="18440">MTLNELAEAAARRGLDLGKNPARTIRYYIDRGLLEPPRIEYEGKVKRAVYSPDHLVALRIICGYKNKGYKLEAIKEKLKEPIYWSDEALEFMRPFIAANNYPADAFSKDRPVTWGEAVIFLARFLDTVKKGREDASLIKRAFLDRRGQPAFRELETLFGE</sequence>
<dbReference type="SMART" id="SM00422">
    <property type="entry name" value="HTH_MERR"/>
    <property type="match status" value="1"/>
</dbReference>
<accession>A0A1J5NME5</accession>
<proteinExistence type="predicted"/>
<name>A0A1J5NME5_NEOTH</name>